<dbReference type="InterPro" id="IPR036779">
    <property type="entry name" value="LysM_dom_sf"/>
</dbReference>
<dbReference type="Proteomes" id="UP001437256">
    <property type="component" value="Unassembled WGS sequence"/>
</dbReference>
<keyword evidence="5" id="KW-1185">Reference proteome</keyword>
<comment type="caution">
    <text evidence="4">The sequence shown here is derived from an EMBL/GenBank/DDBJ whole genome shotgun (WGS) entry which is preliminary data.</text>
</comment>
<name>A0ABR2ZYW6_9AGAR</name>
<evidence type="ECO:0000259" key="3">
    <source>
        <dbReference type="PROSITE" id="PS51782"/>
    </source>
</evidence>
<evidence type="ECO:0000313" key="5">
    <source>
        <dbReference type="Proteomes" id="UP001437256"/>
    </source>
</evidence>
<proteinExistence type="predicted"/>
<dbReference type="Pfam" id="PF01476">
    <property type="entry name" value="LysM"/>
    <property type="match status" value="1"/>
</dbReference>
<sequence>MSALLCLACSSCLLPRSSAQDTFYTPCSGVDAVGAKVKADVKFKDKNVDGSVRDEDTFVLVDDDDEDDDEQIEESTSKDQVPVSAEPIAAANDEQESQPNQQGAVGRSESHAPTAPPRQAQYHIKRGDTLQGIIFKFGVNREELCRLNRLPLSALTTTPHLLHTRTVLLLPSSARITGKENISFVDDPPSRTEEDEERAVRRAREKAEKRLQTVTKEVDWAIAKAYVAVAEIPGEEEAYAAKAKEDPTAKRLDGSSLEAVAVDRYLDDLEWEANELKAGRGVSIPSIPQFSRKG</sequence>
<protein>
    <recommendedName>
        <fullName evidence="3">LysM domain-containing protein</fullName>
    </recommendedName>
</protein>
<dbReference type="EMBL" id="JBBXMP010000037">
    <property type="protein sequence ID" value="KAL0066256.1"/>
    <property type="molecule type" value="Genomic_DNA"/>
</dbReference>
<feature type="chain" id="PRO_5046145341" description="LysM domain-containing protein" evidence="2">
    <location>
        <begin position="20"/>
        <end position="294"/>
    </location>
</feature>
<dbReference type="InterPro" id="IPR018392">
    <property type="entry name" value="LysM"/>
</dbReference>
<feature type="compositionally biased region" description="Acidic residues" evidence="1">
    <location>
        <begin position="61"/>
        <end position="73"/>
    </location>
</feature>
<dbReference type="SUPFAM" id="SSF54106">
    <property type="entry name" value="LysM domain"/>
    <property type="match status" value="1"/>
</dbReference>
<dbReference type="CDD" id="cd00118">
    <property type="entry name" value="LysM"/>
    <property type="match status" value="1"/>
</dbReference>
<gene>
    <name evidence="4" type="ORF">AAF712_006687</name>
</gene>
<dbReference type="PROSITE" id="PS51782">
    <property type="entry name" value="LYSM"/>
    <property type="match status" value="1"/>
</dbReference>
<organism evidence="4 5">
    <name type="scientific">Marasmius tenuissimus</name>
    <dbReference type="NCBI Taxonomy" id="585030"/>
    <lineage>
        <taxon>Eukaryota</taxon>
        <taxon>Fungi</taxon>
        <taxon>Dikarya</taxon>
        <taxon>Basidiomycota</taxon>
        <taxon>Agaricomycotina</taxon>
        <taxon>Agaricomycetes</taxon>
        <taxon>Agaricomycetidae</taxon>
        <taxon>Agaricales</taxon>
        <taxon>Marasmiineae</taxon>
        <taxon>Marasmiaceae</taxon>
        <taxon>Marasmius</taxon>
    </lineage>
</organism>
<feature type="region of interest" description="Disordered" evidence="1">
    <location>
        <begin position="61"/>
        <end position="123"/>
    </location>
</feature>
<evidence type="ECO:0000256" key="2">
    <source>
        <dbReference type="SAM" id="SignalP"/>
    </source>
</evidence>
<feature type="signal peptide" evidence="2">
    <location>
        <begin position="1"/>
        <end position="19"/>
    </location>
</feature>
<keyword evidence="2" id="KW-0732">Signal</keyword>
<dbReference type="Gene3D" id="3.10.350.10">
    <property type="entry name" value="LysM domain"/>
    <property type="match status" value="1"/>
</dbReference>
<evidence type="ECO:0000313" key="4">
    <source>
        <dbReference type="EMBL" id="KAL0066256.1"/>
    </source>
</evidence>
<accession>A0ABR2ZYW6</accession>
<feature type="domain" description="LysM" evidence="3">
    <location>
        <begin position="120"/>
        <end position="170"/>
    </location>
</feature>
<reference evidence="4 5" key="1">
    <citation type="submission" date="2024-05" db="EMBL/GenBank/DDBJ databases">
        <title>A draft genome resource for the thread blight pathogen Marasmius tenuissimus strain MS-2.</title>
        <authorList>
            <person name="Yulfo-Soto G.E."/>
            <person name="Baruah I.K."/>
            <person name="Amoako-Attah I."/>
            <person name="Bukari Y."/>
            <person name="Meinhardt L.W."/>
            <person name="Bailey B.A."/>
            <person name="Cohen S.P."/>
        </authorList>
    </citation>
    <scope>NUCLEOTIDE SEQUENCE [LARGE SCALE GENOMIC DNA]</scope>
    <source>
        <strain evidence="4 5">MS-2</strain>
    </source>
</reference>
<evidence type="ECO:0000256" key="1">
    <source>
        <dbReference type="SAM" id="MobiDB-lite"/>
    </source>
</evidence>